<evidence type="ECO:0000259" key="6">
    <source>
        <dbReference type="Pfam" id="PF07980"/>
    </source>
</evidence>
<dbReference type="Pfam" id="PF07980">
    <property type="entry name" value="SusD_RagB"/>
    <property type="match status" value="1"/>
</dbReference>
<dbReference type="InterPro" id="IPR012944">
    <property type="entry name" value="SusD_RagB_dom"/>
</dbReference>
<evidence type="ECO:0000313" key="8">
    <source>
        <dbReference type="EMBL" id="VTR39944.1"/>
    </source>
</evidence>
<dbReference type="Gene3D" id="1.25.40.900">
    <property type="match status" value="1"/>
</dbReference>
<dbReference type="AlphaFoldDB" id="A0A4U9VA66"/>
<keyword evidence="5" id="KW-0998">Cell outer membrane</keyword>
<dbReference type="CDD" id="cd08977">
    <property type="entry name" value="SusD"/>
    <property type="match status" value="1"/>
</dbReference>
<dbReference type="STRING" id="1123265.GCA_000686625_01124"/>
<organism evidence="8 9">
    <name type="scientific">Sphingobacterium thalpophilum</name>
    <dbReference type="NCBI Taxonomy" id="259"/>
    <lineage>
        <taxon>Bacteria</taxon>
        <taxon>Pseudomonadati</taxon>
        <taxon>Bacteroidota</taxon>
        <taxon>Sphingobacteriia</taxon>
        <taxon>Sphingobacteriales</taxon>
        <taxon>Sphingobacteriaceae</taxon>
        <taxon>Sphingobacterium</taxon>
    </lineage>
</organism>
<dbReference type="Pfam" id="PF14322">
    <property type="entry name" value="SusD-like_3"/>
    <property type="match status" value="1"/>
</dbReference>
<comment type="similarity">
    <text evidence="2">Belongs to the SusD family.</text>
</comment>
<evidence type="ECO:0000256" key="4">
    <source>
        <dbReference type="ARBA" id="ARBA00023136"/>
    </source>
</evidence>
<dbReference type="GO" id="GO:0009279">
    <property type="term" value="C:cell outer membrane"/>
    <property type="evidence" value="ECO:0007669"/>
    <property type="project" value="UniProtKB-SubCell"/>
</dbReference>
<feature type="domain" description="RagB/SusD" evidence="6">
    <location>
        <begin position="361"/>
        <end position="513"/>
    </location>
</feature>
<keyword evidence="3" id="KW-0732">Signal</keyword>
<evidence type="ECO:0000256" key="2">
    <source>
        <dbReference type="ARBA" id="ARBA00006275"/>
    </source>
</evidence>
<evidence type="ECO:0000256" key="5">
    <source>
        <dbReference type="ARBA" id="ARBA00023237"/>
    </source>
</evidence>
<sequence length="513" mass="57585">MKKNIYYEACQFYSNSDNQAASLQLKKNKGMKNIVSMAFLSCVMLTSCGNKWLETAQPSTSTESSEAIKSPSQASYAINGIYDIMRGYEYYGARMTYYGDVTGEDMLANGDTKRAASYYLFEFNKDNTPSSLWYQPYRVIRNANSVLAYTNSVPASEMTDMLRDIKGQALTMRAMAHFDLVKVFGTPYSVDQGASLGVPIETEKHEFASKPSRNTVKEVFAQVIADLRAADSLLSSAKNDGKLNRFAAQQLLARAYLYTGDDVKAFSTATTLIKNAESAGSSKKGQYQLWKNEEYGTVWSKDFTSEILFQLSVSKVENGPGKEGIGNLLWRSGYNDIILSDDYMNLLNADPKDVRLQTIMKYTSKQVDYYYLNKYPGNAAENENPEFADIPILRLSEAYLIAAEAAVKLGDNNSALHYLNAIVSRANPEQTLSGAVNLDRVMEERRRELVGEGHRLFDAMRNNLRIERKGKAHVSPLLRPETKSFDRTYFKTVMAIPRREIDVNPNIVQNAGY</sequence>
<dbReference type="InterPro" id="IPR033985">
    <property type="entry name" value="SusD-like_N"/>
</dbReference>
<dbReference type="InterPro" id="IPR011990">
    <property type="entry name" value="TPR-like_helical_dom_sf"/>
</dbReference>
<gene>
    <name evidence="8" type="ORF">NCTC11429_02260</name>
</gene>
<name>A0A4U9VA66_9SPHI</name>
<dbReference type="KEGG" id="stha:NCTC11429_02260"/>
<accession>A0A4U9VA66</accession>
<evidence type="ECO:0000259" key="7">
    <source>
        <dbReference type="Pfam" id="PF14322"/>
    </source>
</evidence>
<proteinExistence type="inferred from homology"/>
<dbReference type="SUPFAM" id="SSF48452">
    <property type="entry name" value="TPR-like"/>
    <property type="match status" value="1"/>
</dbReference>
<feature type="domain" description="SusD-like N-terminal" evidence="7">
    <location>
        <begin position="51"/>
        <end position="257"/>
    </location>
</feature>
<dbReference type="Proteomes" id="UP000308196">
    <property type="component" value="Chromosome"/>
</dbReference>
<evidence type="ECO:0000313" key="9">
    <source>
        <dbReference type="Proteomes" id="UP000308196"/>
    </source>
</evidence>
<evidence type="ECO:0000256" key="1">
    <source>
        <dbReference type="ARBA" id="ARBA00004442"/>
    </source>
</evidence>
<keyword evidence="4" id="KW-0472">Membrane</keyword>
<dbReference type="EMBL" id="LR590484">
    <property type="protein sequence ID" value="VTR39944.1"/>
    <property type="molecule type" value="Genomic_DNA"/>
</dbReference>
<protein>
    <submittedName>
        <fullName evidence="8">SusD family</fullName>
    </submittedName>
</protein>
<dbReference type="Gene3D" id="1.25.40.390">
    <property type="match status" value="1"/>
</dbReference>
<comment type="subcellular location">
    <subcellularLocation>
        <location evidence="1">Cell outer membrane</location>
    </subcellularLocation>
</comment>
<reference evidence="8 9" key="1">
    <citation type="submission" date="2019-05" db="EMBL/GenBank/DDBJ databases">
        <authorList>
            <consortium name="Pathogen Informatics"/>
        </authorList>
    </citation>
    <scope>NUCLEOTIDE SEQUENCE [LARGE SCALE GENOMIC DNA]</scope>
    <source>
        <strain evidence="8 9">NCTC11429</strain>
    </source>
</reference>
<dbReference type="Gene3D" id="2.20.20.130">
    <property type="match status" value="1"/>
</dbReference>
<evidence type="ECO:0000256" key="3">
    <source>
        <dbReference type="ARBA" id="ARBA00022729"/>
    </source>
</evidence>